<gene>
    <name evidence="9" type="ORF">TCM_002098</name>
</gene>
<dbReference type="GO" id="GO:0016760">
    <property type="term" value="F:cellulose synthase (UDP-forming) activity"/>
    <property type="evidence" value="ECO:0007669"/>
    <property type="project" value="InterPro"/>
</dbReference>
<sequence length="587" mass="66004">MADELFVPLYEKIARKNTIQRSLDITLLFLLVSLLGYRLFCLNNHGLPWFIALVCELWFTFNWVLVVNCKWSPVEYKTYPENLERRFPELPNVDMFVTTADPVLEPPIIAVNNVLSLLAADYPADKLACYVSDDGCFPLTFYSLVEASKFAKLWVPFCKKYKIQVRAPFRYFFGDSEPSSTDGNLEFQQDWLKMKAEYEVLARKIEEAARKSVPCDLTGDFAVFCDVERRNHPTIIKDDTLLNEFGNSEELINSAVQALKGKKGFPNNLSNSLEAACKVASCSYEYGTSWGTKCGWIYGATAEDLLTGLKIHAKGWNSALHMPELPGFMGCTPSGGPEAMAQQKRWATGLAEILVGKNCPIIATLTAKLQFRMCLAYLWILFWGLRSIPQLCYAALPAYCILANSHFLPKVEEPAIWIPIATFVTYNLHTLREYLKAGLSIRAWWNNLRMGSITATSAYLFGLFAAILKLLRISETVFEVTQKDQSCDGDDPDVTKFTFNESAVFVPGTTLLLVHLISLLCLSSKLPTPVHDMHGVGLGEVFCSLWVVLCFWPFLNGLFERGKYGIPLSTILKSAALALLFVHFCRT</sequence>
<proteinExistence type="predicted"/>
<protein>
    <submittedName>
        <fullName evidence="9">Cellulose synthase-like B3, putative isoform 3</fullName>
    </submittedName>
</protein>
<keyword evidence="5 8" id="KW-1133">Transmembrane helix</keyword>
<reference evidence="9 10" key="1">
    <citation type="journal article" date="2013" name="Genome Biol.">
        <title>The genome sequence of the most widely cultivated cacao type and its use to identify candidate genes regulating pod color.</title>
        <authorList>
            <person name="Motamayor J.C."/>
            <person name="Mockaitis K."/>
            <person name="Schmutz J."/>
            <person name="Haiminen N."/>
            <person name="Iii D.L."/>
            <person name="Cornejo O."/>
            <person name="Findley S.D."/>
            <person name="Zheng P."/>
            <person name="Utro F."/>
            <person name="Royaert S."/>
            <person name="Saski C."/>
            <person name="Jenkins J."/>
            <person name="Podicheti R."/>
            <person name="Zhao M."/>
            <person name="Scheffler B.E."/>
            <person name="Stack J.C."/>
            <person name="Feltus F.A."/>
            <person name="Mustiga G.M."/>
            <person name="Amores F."/>
            <person name="Phillips W."/>
            <person name="Marelli J.P."/>
            <person name="May G.D."/>
            <person name="Shapiro H."/>
            <person name="Ma J."/>
            <person name="Bustamante C.D."/>
            <person name="Schnell R.J."/>
            <person name="Main D."/>
            <person name="Gilbert D."/>
            <person name="Parida L."/>
            <person name="Kuhn D.N."/>
        </authorList>
    </citation>
    <scope>NUCLEOTIDE SEQUENCE [LARGE SCALE GENOMIC DNA]</scope>
    <source>
        <strain evidence="10">cv. Matina 1-6</strain>
    </source>
</reference>
<feature type="transmembrane region" description="Helical" evidence="8">
    <location>
        <begin position="566"/>
        <end position="585"/>
    </location>
</feature>
<organism evidence="9 10">
    <name type="scientific">Theobroma cacao</name>
    <name type="common">Cacao</name>
    <name type="synonym">Cocoa</name>
    <dbReference type="NCBI Taxonomy" id="3641"/>
    <lineage>
        <taxon>Eukaryota</taxon>
        <taxon>Viridiplantae</taxon>
        <taxon>Streptophyta</taxon>
        <taxon>Embryophyta</taxon>
        <taxon>Tracheophyta</taxon>
        <taxon>Spermatophyta</taxon>
        <taxon>Magnoliopsida</taxon>
        <taxon>eudicotyledons</taxon>
        <taxon>Gunneridae</taxon>
        <taxon>Pentapetalae</taxon>
        <taxon>rosids</taxon>
        <taxon>malvids</taxon>
        <taxon>Malvales</taxon>
        <taxon>Malvaceae</taxon>
        <taxon>Byttnerioideae</taxon>
        <taxon>Theobroma</taxon>
    </lineage>
</organism>
<evidence type="ECO:0000313" key="10">
    <source>
        <dbReference type="Proteomes" id="UP000026915"/>
    </source>
</evidence>
<evidence type="ECO:0000256" key="5">
    <source>
        <dbReference type="ARBA" id="ARBA00022989"/>
    </source>
</evidence>
<evidence type="ECO:0000256" key="8">
    <source>
        <dbReference type="SAM" id="Phobius"/>
    </source>
</evidence>
<dbReference type="Gramene" id="EOX93251">
    <property type="protein sequence ID" value="EOX93251"/>
    <property type="gene ID" value="TCM_002098"/>
</dbReference>
<dbReference type="PANTHER" id="PTHR13301">
    <property type="entry name" value="X-BOX TRANSCRIPTION FACTOR-RELATED"/>
    <property type="match status" value="1"/>
</dbReference>
<keyword evidence="4 8" id="KW-0812">Transmembrane</keyword>
<dbReference type="GO" id="GO:0071555">
    <property type="term" value="P:cell wall organization"/>
    <property type="evidence" value="ECO:0007669"/>
    <property type="project" value="UniProtKB-KW"/>
</dbReference>
<evidence type="ECO:0000256" key="3">
    <source>
        <dbReference type="ARBA" id="ARBA00022679"/>
    </source>
</evidence>
<dbReference type="GO" id="GO:0030244">
    <property type="term" value="P:cellulose biosynthetic process"/>
    <property type="evidence" value="ECO:0007669"/>
    <property type="project" value="InterPro"/>
</dbReference>
<dbReference type="AlphaFoldDB" id="A0A061DMG4"/>
<name>A0A061DMG4_THECC</name>
<feature type="transmembrane region" description="Helical" evidence="8">
    <location>
        <begin position="22"/>
        <end position="40"/>
    </location>
</feature>
<evidence type="ECO:0000256" key="4">
    <source>
        <dbReference type="ARBA" id="ARBA00022692"/>
    </source>
</evidence>
<feature type="transmembrane region" description="Helical" evidence="8">
    <location>
        <begin position="447"/>
        <end position="468"/>
    </location>
</feature>
<keyword evidence="6 8" id="KW-0472">Membrane</keyword>
<dbReference type="Pfam" id="PF03552">
    <property type="entry name" value="Cellulose_synt"/>
    <property type="match status" value="2"/>
</dbReference>
<feature type="transmembrane region" description="Helical" evidence="8">
    <location>
        <begin position="416"/>
        <end position="435"/>
    </location>
</feature>
<dbReference type="GO" id="GO:0016020">
    <property type="term" value="C:membrane"/>
    <property type="evidence" value="ECO:0007669"/>
    <property type="project" value="InterPro"/>
</dbReference>
<evidence type="ECO:0000256" key="7">
    <source>
        <dbReference type="ARBA" id="ARBA00023316"/>
    </source>
</evidence>
<accession>A0A061DMG4</accession>
<dbReference type="Proteomes" id="UP000026915">
    <property type="component" value="Chromosome 1"/>
</dbReference>
<keyword evidence="10" id="KW-1185">Reference proteome</keyword>
<dbReference type="GO" id="GO:0012505">
    <property type="term" value="C:endomembrane system"/>
    <property type="evidence" value="ECO:0007669"/>
    <property type="project" value="UniProtKB-SubCell"/>
</dbReference>
<feature type="transmembrane region" description="Helical" evidence="8">
    <location>
        <begin position="46"/>
        <end position="67"/>
    </location>
</feature>
<evidence type="ECO:0000256" key="1">
    <source>
        <dbReference type="ARBA" id="ARBA00004308"/>
    </source>
</evidence>
<evidence type="ECO:0000256" key="2">
    <source>
        <dbReference type="ARBA" id="ARBA00022676"/>
    </source>
</evidence>
<feature type="transmembrane region" description="Helical" evidence="8">
    <location>
        <begin position="504"/>
        <end position="523"/>
    </location>
</feature>
<keyword evidence="3" id="KW-0808">Transferase</keyword>
<evidence type="ECO:0000313" key="9">
    <source>
        <dbReference type="EMBL" id="EOX93251.1"/>
    </source>
</evidence>
<dbReference type="InterPro" id="IPR005150">
    <property type="entry name" value="Cellulose_synth"/>
</dbReference>
<dbReference type="EMBL" id="CM001879">
    <property type="protein sequence ID" value="EOX93251.1"/>
    <property type="molecule type" value="Genomic_DNA"/>
</dbReference>
<feature type="transmembrane region" description="Helical" evidence="8">
    <location>
        <begin position="535"/>
        <end position="554"/>
    </location>
</feature>
<feature type="transmembrane region" description="Helical" evidence="8">
    <location>
        <begin position="375"/>
        <end position="396"/>
    </location>
</feature>
<keyword evidence="7" id="KW-0961">Cell wall biogenesis/degradation</keyword>
<evidence type="ECO:0000256" key="6">
    <source>
        <dbReference type="ARBA" id="ARBA00023136"/>
    </source>
</evidence>
<comment type="subcellular location">
    <subcellularLocation>
        <location evidence="1">Endomembrane system</location>
    </subcellularLocation>
</comment>
<keyword evidence="2" id="KW-0328">Glycosyltransferase</keyword>